<sequence>MNKKRSTNADKTYNRDDYNSNDSASRGMADTHEQVSDTYTVGTIDDTKNSESRRKKR</sequence>
<evidence type="ECO:0000256" key="1">
    <source>
        <dbReference type="SAM" id="MobiDB-lite"/>
    </source>
</evidence>
<protein>
    <submittedName>
        <fullName evidence="2">DUF4025 domain-containing protein</fullName>
    </submittedName>
</protein>
<dbReference type="Proteomes" id="UP000275076">
    <property type="component" value="Unassembled WGS sequence"/>
</dbReference>
<name>A0A428MVN4_9BACI</name>
<dbReference type="AlphaFoldDB" id="A0A428MVN4"/>
<accession>A0A428MVN4</accession>
<comment type="caution">
    <text evidence="2">The sequence shown here is derived from an EMBL/GenBank/DDBJ whole genome shotgun (WGS) entry which is preliminary data.</text>
</comment>
<gene>
    <name evidence="2" type="ORF">D7Z54_27285</name>
</gene>
<feature type="region of interest" description="Disordered" evidence="1">
    <location>
        <begin position="1"/>
        <end position="57"/>
    </location>
</feature>
<evidence type="ECO:0000313" key="2">
    <source>
        <dbReference type="EMBL" id="RSL30198.1"/>
    </source>
</evidence>
<dbReference type="RefSeq" id="WP_125561090.1">
    <property type="nucleotide sequence ID" value="NZ_RBVX01000041.1"/>
</dbReference>
<feature type="compositionally biased region" description="Basic and acidic residues" evidence="1">
    <location>
        <begin position="45"/>
        <end position="57"/>
    </location>
</feature>
<reference evidence="2 3" key="1">
    <citation type="submission" date="2018-10" db="EMBL/GenBank/DDBJ databases">
        <title>Draft genome sequence of Bacillus salarius IM0101, isolated from a hypersaline soil in Inner Mongolia, China.</title>
        <authorList>
            <person name="Yamprayoonswat W."/>
            <person name="Boonvisut S."/>
            <person name="Jumpathong W."/>
            <person name="Sittihan S."/>
            <person name="Ruangsuj P."/>
            <person name="Wanthongcharoen S."/>
            <person name="Thongpramul N."/>
            <person name="Pimmason S."/>
            <person name="Yu B."/>
            <person name="Yasawong M."/>
        </authorList>
    </citation>
    <scope>NUCLEOTIDE SEQUENCE [LARGE SCALE GENOMIC DNA]</scope>
    <source>
        <strain evidence="2 3">IM0101</strain>
    </source>
</reference>
<organism evidence="2 3">
    <name type="scientific">Salibacterium salarium</name>
    <dbReference type="NCBI Taxonomy" id="284579"/>
    <lineage>
        <taxon>Bacteria</taxon>
        <taxon>Bacillati</taxon>
        <taxon>Bacillota</taxon>
        <taxon>Bacilli</taxon>
        <taxon>Bacillales</taxon>
        <taxon>Bacillaceae</taxon>
    </lineage>
</organism>
<proteinExistence type="predicted"/>
<evidence type="ECO:0000313" key="3">
    <source>
        <dbReference type="Proteomes" id="UP000275076"/>
    </source>
</evidence>
<dbReference type="OrthoDB" id="2476089at2"/>
<dbReference type="InterPro" id="IPR025100">
    <property type="entry name" value="DUF4025"/>
</dbReference>
<dbReference type="EMBL" id="RBVX01000041">
    <property type="protein sequence ID" value="RSL30198.1"/>
    <property type="molecule type" value="Genomic_DNA"/>
</dbReference>
<keyword evidence="3" id="KW-1185">Reference proteome</keyword>
<dbReference type="Pfam" id="PF13217">
    <property type="entry name" value="DUF4025"/>
    <property type="match status" value="1"/>
</dbReference>